<dbReference type="AlphaFoldDB" id="Q4S095"/>
<reference evidence="2" key="2">
    <citation type="submission" date="2004-02" db="EMBL/GenBank/DDBJ databases">
        <authorList>
            <consortium name="Genoscope"/>
            <consortium name="Whitehead Institute Centre for Genome Research"/>
        </authorList>
    </citation>
    <scope>NUCLEOTIDE SEQUENCE</scope>
</reference>
<evidence type="ECO:0000313" key="2">
    <source>
        <dbReference type="EMBL" id="CAG05937.1"/>
    </source>
</evidence>
<proteinExistence type="predicted"/>
<evidence type="ECO:0000256" key="1">
    <source>
        <dbReference type="SAM" id="MobiDB-lite"/>
    </source>
</evidence>
<accession>Q4S095</accession>
<name>Q4S095_TETNG</name>
<dbReference type="KEGG" id="tng:GSTEN00026127G001"/>
<reference evidence="2" key="1">
    <citation type="journal article" date="2004" name="Nature">
        <title>Genome duplication in the teleost fish Tetraodon nigroviridis reveals the early vertebrate proto-karyotype.</title>
        <authorList>
            <person name="Jaillon O."/>
            <person name="Aury J.-M."/>
            <person name="Brunet F."/>
            <person name="Petit J.-L."/>
            <person name="Stange-Thomann N."/>
            <person name="Mauceli E."/>
            <person name="Bouneau L."/>
            <person name="Fischer C."/>
            <person name="Ozouf-Costaz C."/>
            <person name="Bernot A."/>
            <person name="Nicaud S."/>
            <person name="Jaffe D."/>
            <person name="Fisher S."/>
            <person name="Lutfalla G."/>
            <person name="Dossat C."/>
            <person name="Segurens B."/>
            <person name="Dasilva C."/>
            <person name="Salanoubat M."/>
            <person name="Levy M."/>
            <person name="Boudet N."/>
            <person name="Castellano S."/>
            <person name="Anthouard V."/>
            <person name="Jubin C."/>
            <person name="Castelli V."/>
            <person name="Katinka M."/>
            <person name="Vacherie B."/>
            <person name="Biemont C."/>
            <person name="Skalli Z."/>
            <person name="Cattolico L."/>
            <person name="Poulain J."/>
            <person name="De Berardinis V."/>
            <person name="Cruaud C."/>
            <person name="Duprat S."/>
            <person name="Brottier P."/>
            <person name="Coutanceau J.-P."/>
            <person name="Gouzy J."/>
            <person name="Parra G."/>
            <person name="Lardier G."/>
            <person name="Chapple C."/>
            <person name="McKernan K.J."/>
            <person name="McEwan P."/>
            <person name="Bosak S."/>
            <person name="Kellis M."/>
            <person name="Volff J.-N."/>
            <person name="Guigo R."/>
            <person name="Zody M.C."/>
            <person name="Mesirov J."/>
            <person name="Lindblad-Toh K."/>
            <person name="Birren B."/>
            <person name="Nusbaum C."/>
            <person name="Kahn D."/>
            <person name="Robinson-Rechavi M."/>
            <person name="Laudet V."/>
            <person name="Schachter V."/>
            <person name="Quetier F."/>
            <person name="Saurin W."/>
            <person name="Scarpelli C."/>
            <person name="Wincker P."/>
            <person name="Lander E.S."/>
            <person name="Weissenbach J."/>
            <person name="Roest Crollius H."/>
        </authorList>
    </citation>
    <scope>NUCLEOTIDE SEQUENCE [LARGE SCALE GENOMIC DNA]</scope>
</reference>
<gene>
    <name evidence="2" type="ORF">GSTENG00026127001</name>
</gene>
<feature type="region of interest" description="Disordered" evidence="1">
    <location>
        <begin position="35"/>
        <end position="60"/>
    </location>
</feature>
<sequence length="60" mass="6936">MSAAKTLISQRKYFSFRKKIPTKQPNFFSTRKKLEESGNPRCMPGQTPAQHMETFKIGTE</sequence>
<dbReference type="EMBL" id="CAAE01014784">
    <property type="protein sequence ID" value="CAG05937.1"/>
    <property type="molecule type" value="Genomic_DNA"/>
</dbReference>
<organism evidence="2">
    <name type="scientific">Tetraodon nigroviridis</name>
    <name type="common">Spotted green pufferfish</name>
    <name type="synonym">Chelonodon nigroviridis</name>
    <dbReference type="NCBI Taxonomy" id="99883"/>
    <lineage>
        <taxon>Eukaryota</taxon>
        <taxon>Metazoa</taxon>
        <taxon>Chordata</taxon>
        <taxon>Craniata</taxon>
        <taxon>Vertebrata</taxon>
        <taxon>Euteleostomi</taxon>
        <taxon>Actinopterygii</taxon>
        <taxon>Neopterygii</taxon>
        <taxon>Teleostei</taxon>
        <taxon>Neoteleostei</taxon>
        <taxon>Acanthomorphata</taxon>
        <taxon>Eupercaria</taxon>
        <taxon>Tetraodontiformes</taxon>
        <taxon>Tetradontoidea</taxon>
        <taxon>Tetraodontidae</taxon>
        <taxon>Tetraodon</taxon>
    </lineage>
</organism>
<protein>
    <submittedName>
        <fullName evidence="2">Chromosome undetermined SCAF14784, whole genome shotgun sequence</fullName>
    </submittedName>
</protein>